<dbReference type="PROSITE" id="PS50102">
    <property type="entry name" value="RRM"/>
    <property type="match status" value="1"/>
</dbReference>
<protein>
    <recommendedName>
        <fullName evidence="4">RRM domain-containing protein</fullName>
    </recommendedName>
</protein>
<evidence type="ECO:0000256" key="3">
    <source>
        <dbReference type="PROSITE-ProRule" id="PRU00176"/>
    </source>
</evidence>
<dbReference type="Proteomes" id="UP000821853">
    <property type="component" value="Chromosome 1"/>
</dbReference>
<dbReference type="GO" id="GO:0003723">
    <property type="term" value="F:RNA binding"/>
    <property type="evidence" value="ECO:0007669"/>
    <property type="project" value="UniProtKB-UniRule"/>
</dbReference>
<name>A0A9J6FBT5_HAELO</name>
<evidence type="ECO:0000256" key="2">
    <source>
        <dbReference type="ARBA" id="ARBA00022884"/>
    </source>
</evidence>
<keyword evidence="6" id="KW-1185">Reference proteome</keyword>
<gene>
    <name evidence="5" type="ORF">HPB48_005711</name>
</gene>
<keyword evidence="2 3" id="KW-0694">RNA-binding</keyword>
<sequence>MDPLSFIAPFTPEPFVGKLPRLPQRSSRKNCLLLRGLPYDSELNTLLEFMGDFRYAIALEGVHRIKTLDGRPAGQAFVQMESEDAAFLAAMHLHHGVMIWRTPRCIEVFQCSVDDMNRLVTEPVPMARFGQPGFPFGVHQPGTRTMRPPGAVPTMSPACIPPAAYWPLNSPFSTSDRSKMAGATKVLLRGLPYHATVCDILVFFRGFPYLTADSVSMRRKANGRPNGEAMVAFPTPAEAQRAVKQNHLRKMGRRYIEVLIA</sequence>
<dbReference type="PANTHER" id="PTHR13976">
    <property type="entry name" value="HETEROGENEOUS NUCLEAR RIBONUCLEOPROTEIN-RELATED"/>
    <property type="match status" value="1"/>
</dbReference>
<dbReference type="InterPro" id="IPR000504">
    <property type="entry name" value="RRM_dom"/>
</dbReference>
<evidence type="ECO:0000313" key="6">
    <source>
        <dbReference type="Proteomes" id="UP000821853"/>
    </source>
</evidence>
<dbReference type="SUPFAM" id="SSF54928">
    <property type="entry name" value="RNA-binding domain, RBD"/>
    <property type="match status" value="2"/>
</dbReference>
<organism evidence="5 6">
    <name type="scientific">Haemaphysalis longicornis</name>
    <name type="common">Bush tick</name>
    <dbReference type="NCBI Taxonomy" id="44386"/>
    <lineage>
        <taxon>Eukaryota</taxon>
        <taxon>Metazoa</taxon>
        <taxon>Ecdysozoa</taxon>
        <taxon>Arthropoda</taxon>
        <taxon>Chelicerata</taxon>
        <taxon>Arachnida</taxon>
        <taxon>Acari</taxon>
        <taxon>Parasitiformes</taxon>
        <taxon>Ixodida</taxon>
        <taxon>Ixodoidea</taxon>
        <taxon>Ixodidae</taxon>
        <taxon>Haemaphysalinae</taxon>
        <taxon>Haemaphysalis</taxon>
    </lineage>
</organism>
<reference evidence="5 6" key="1">
    <citation type="journal article" date="2020" name="Cell">
        <title>Large-Scale Comparative Analyses of Tick Genomes Elucidate Their Genetic Diversity and Vector Capacities.</title>
        <authorList>
            <consortium name="Tick Genome and Microbiome Consortium (TIGMIC)"/>
            <person name="Jia N."/>
            <person name="Wang J."/>
            <person name="Shi W."/>
            <person name="Du L."/>
            <person name="Sun Y."/>
            <person name="Zhan W."/>
            <person name="Jiang J.F."/>
            <person name="Wang Q."/>
            <person name="Zhang B."/>
            <person name="Ji P."/>
            <person name="Bell-Sakyi L."/>
            <person name="Cui X.M."/>
            <person name="Yuan T.T."/>
            <person name="Jiang B.G."/>
            <person name="Yang W.F."/>
            <person name="Lam T.T."/>
            <person name="Chang Q.C."/>
            <person name="Ding S.J."/>
            <person name="Wang X.J."/>
            <person name="Zhu J.G."/>
            <person name="Ruan X.D."/>
            <person name="Zhao L."/>
            <person name="Wei J.T."/>
            <person name="Ye R.Z."/>
            <person name="Que T.C."/>
            <person name="Du C.H."/>
            <person name="Zhou Y.H."/>
            <person name="Cheng J.X."/>
            <person name="Dai P.F."/>
            <person name="Guo W.B."/>
            <person name="Han X.H."/>
            <person name="Huang E.J."/>
            <person name="Li L.F."/>
            <person name="Wei W."/>
            <person name="Gao Y.C."/>
            <person name="Liu J.Z."/>
            <person name="Shao H.Z."/>
            <person name="Wang X."/>
            <person name="Wang C.C."/>
            <person name="Yang T.C."/>
            <person name="Huo Q.B."/>
            <person name="Li W."/>
            <person name="Chen H.Y."/>
            <person name="Chen S.E."/>
            <person name="Zhou L.G."/>
            <person name="Ni X.B."/>
            <person name="Tian J.H."/>
            <person name="Sheng Y."/>
            <person name="Liu T."/>
            <person name="Pan Y.S."/>
            <person name="Xia L.Y."/>
            <person name="Li J."/>
            <person name="Zhao F."/>
            <person name="Cao W.C."/>
        </authorList>
    </citation>
    <scope>NUCLEOTIDE SEQUENCE [LARGE SCALE GENOMIC DNA]</scope>
    <source>
        <strain evidence="5">HaeL-2018</strain>
    </source>
</reference>
<dbReference type="InterPro" id="IPR012677">
    <property type="entry name" value="Nucleotide-bd_a/b_plait_sf"/>
</dbReference>
<evidence type="ECO:0000256" key="1">
    <source>
        <dbReference type="ARBA" id="ARBA00022737"/>
    </source>
</evidence>
<accession>A0A9J6FBT5</accession>
<keyword evidence="1" id="KW-0677">Repeat</keyword>
<dbReference type="Pfam" id="PF00076">
    <property type="entry name" value="RRM_1"/>
    <property type="match status" value="1"/>
</dbReference>
<dbReference type="Gene3D" id="3.30.70.330">
    <property type="match status" value="2"/>
</dbReference>
<comment type="caution">
    <text evidence="5">The sequence shown here is derived from an EMBL/GenBank/DDBJ whole genome shotgun (WGS) entry which is preliminary data.</text>
</comment>
<dbReference type="InterPro" id="IPR035979">
    <property type="entry name" value="RBD_domain_sf"/>
</dbReference>
<dbReference type="AlphaFoldDB" id="A0A9J6FBT5"/>
<dbReference type="OrthoDB" id="2588702at2759"/>
<feature type="domain" description="RRM" evidence="4">
    <location>
        <begin position="184"/>
        <end position="261"/>
    </location>
</feature>
<evidence type="ECO:0000259" key="4">
    <source>
        <dbReference type="PROSITE" id="PS50102"/>
    </source>
</evidence>
<dbReference type="EMBL" id="JABSTR010000001">
    <property type="protein sequence ID" value="KAH9360259.1"/>
    <property type="molecule type" value="Genomic_DNA"/>
</dbReference>
<proteinExistence type="predicted"/>
<dbReference type="SMART" id="SM00360">
    <property type="entry name" value="RRM"/>
    <property type="match status" value="2"/>
</dbReference>
<evidence type="ECO:0000313" key="5">
    <source>
        <dbReference type="EMBL" id="KAH9360259.1"/>
    </source>
</evidence>
<dbReference type="InterPro" id="IPR050666">
    <property type="entry name" value="ESRP"/>
</dbReference>
<dbReference type="VEuPathDB" id="VectorBase:HLOH_064468"/>